<gene>
    <name evidence="1" type="primary">sec61a</name>
    <name evidence="1" type="ORF">SPIL2461_LOCUS6159</name>
</gene>
<proteinExistence type="predicted"/>
<comment type="caution">
    <text evidence="1">The sequence shown here is derived from an EMBL/GenBank/DDBJ whole genome shotgun (WGS) entry which is preliminary data.</text>
</comment>
<dbReference type="Proteomes" id="UP000649617">
    <property type="component" value="Unassembled WGS sequence"/>
</dbReference>
<feature type="non-terminal residue" evidence="1">
    <location>
        <position position="137"/>
    </location>
</feature>
<accession>A0A812N8N2</accession>
<dbReference type="EMBL" id="CAJNIZ010009129">
    <property type="protein sequence ID" value="CAE7276336.1"/>
    <property type="molecule type" value="Genomic_DNA"/>
</dbReference>
<evidence type="ECO:0000313" key="1">
    <source>
        <dbReference type="EMBL" id="CAE7276336.1"/>
    </source>
</evidence>
<dbReference type="AlphaFoldDB" id="A0A812N8N2"/>
<keyword evidence="2" id="KW-1185">Reference proteome</keyword>
<organism evidence="1 2">
    <name type="scientific">Symbiodinium pilosum</name>
    <name type="common">Dinoflagellate</name>
    <dbReference type="NCBI Taxonomy" id="2952"/>
    <lineage>
        <taxon>Eukaryota</taxon>
        <taxon>Sar</taxon>
        <taxon>Alveolata</taxon>
        <taxon>Dinophyceae</taxon>
        <taxon>Suessiales</taxon>
        <taxon>Symbiodiniaceae</taxon>
        <taxon>Symbiodinium</taxon>
    </lineage>
</organism>
<protein>
    <submittedName>
        <fullName evidence="1">Sec61a protein</fullName>
    </submittedName>
</protein>
<dbReference type="OrthoDB" id="435252at2759"/>
<sequence>MSQGWDFGMACLKFGGIGFDVDFLEQRGVDFARRLNEGIGSWTRVLAVGTPGSGDLEAATEEVTAKYLDFAKGSDDEVAAWRRQIQAAREDPSGQATQSRTCHGYTLLCTGMEDDEISEELRMAQRAFDAQRAPGRG</sequence>
<reference evidence="1" key="1">
    <citation type="submission" date="2021-02" db="EMBL/GenBank/DDBJ databases">
        <authorList>
            <person name="Dougan E. K."/>
            <person name="Rhodes N."/>
            <person name="Thang M."/>
            <person name="Chan C."/>
        </authorList>
    </citation>
    <scope>NUCLEOTIDE SEQUENCE</scope>
</reference>
<name>A0A812N8N2_SYMPI</name>
<evidence type="ECO:0000313" key="2">
    <source>
        <dbReference type="Proteomes" id="UP000649617"/>
    </source>
</evidence>